<proteinExistence type="predicted"/>
<comment type="caution">
    <text evidence="1">The sequence shown here is derived from an EMBL/GenBank/DDBJ whole genome shotgun (WGS) entry which is preliminary data.</text>
</comment>
<dbReference type="Pfam" id="PF18918">
    <property type="entry name" value="DUF5669"/>
    <property type="match status" value="1"/>
</dbReference>
<accession>A0A2A4XD37</accession>
<sequence length="79" mass="8543">MSLSSEFLEDLELLNLFNLESSQGGIKIHHEAAPGRIASAKRLFTKNFITLEDGGYLTPLGLDAAAHAQALVTMLQTKS</sequence>
<dbReference type="Proteomes" id="UP000218767">
    <property type="component" value="Unassembled WGS sequence"/>
</dbReference>
<dbReference type="AlphaFoldDB" id="A0A2A4XD37"/>
<name>A0A2A4XD37_9GAMM</name>
<reference evidence="2" key="1">
    <citation type="submission" date="2017-08" db="EMBL/GenBank/DDBJ databases">
        <title>A dynamic microbial community with high functional redundancy inhabits the cold, oxic subseafloor aquifer.</title>
        <authorList>
            <person name="Tully B.J."/>
            <person name="Wheat C.G."/>
            <person name="Glazer B.T."/>
            <person name="Huber J.A."/>
        </authorList>
    </citation>
    <scope>NUCLEOTIDE SEQUENCE [LARGE SCALE GENOMIC DNA]</scope>
</reference>
<gene>
    <name evidence="1" type="ORF">COB20_02830</name>
</gene>
<protein>
    <submittedName>
        <fullName evidence="1">TIGR02647 family protein</fullName>
    </submittedName>
</protein>
<organism evidence="1 2">
    <name type="scientific">SAR86 cluster bacterium</name>
    <dbReference type="NCBI Taxonomy" id="2030880"/>
    <lineage>
        <taxon>Bacteria</taxon>
        <taxon>Pseudomonadati</taxon>
        <taxon>Pseudomonadota</taxon>
        <taxon>Gammaproteobacteria</taxon>
        <taxon>SAR86 cluster</taxon>
    </lineage>
</organism>
<evidence type="ECO:0000313" key="2">
    <source>
        <dbReference type="Proteomes" id="UP000218767"/>
    </source>
</evidence>
<dbReference type="InterPro" id="IPR013468">
    <property type="entry name" value="CHP02647"/>
</dbReference>
<evidence type="ECO:0000313" key="1">
    <source>
        <dbReference type="EMBL" id="PCI80582.1"/>
    </source>
</evidence>
<dbReference type="NCBIfam" id="TIGR02647">
    <property type="entry name" value="DNA"/>
    <property type="match status" value="1"/>
</dbReference>
<dbReference type="EMBL" id="NVUL01000009">
    <property type="protein sequence ID" value="PCI80582.1"/>
    <property type="molecule type" value="Genomic_DNA"/>
</dbReference>